<feature type="compositionally biased region" description="Acidic residues" evidence="1">
    <location>
        <begin position="598"/>
        <end position="611"/>
    </location>
</feature>
<accession>A0A0F9F215</accession>
<sequence>MAKKPGTVKKVVKKGVIPPEILTKLKRVKTKFFKDDTVKAVKEIYLELYREDKEKYKDKKWSNMIFHKRALTKLKNQKKSEKLGGAVDKYYGVILGDSKVRDLSDNRRSKIIREYEDDPEKSINEELIMVRKATNPTTGEVEKVPLLDESGGIIPRDNVEFFKRKSGSKFKNANFGKAISHAYRKSAIGVCSNTQGIKGVFVHELRDKSTELEIPINVLVKFSGKTIGTEIIAMDENKYIDKDLLKEMITNLDDDIEQGIIAEEYASKMKEHYTKLLSITKKKKKKKGEDEEDDENEKYDALELADSGIKPKTGKEIEITLFKLRSTKGTAFIKVENEKEFESVDFPMKNHMEIDINLLYKEYFYPFTSDCFSLLNYHKDHRYIDGDEEKIDYDEFVCLQDVNLIQINMEASMGGNYTLYIEDETLFNKDVSHLDEEIDAIKLLVPSYINLNFAQDSKLNIIGSPVQFQAQDDEREDLWETEIATDKNGNTITDEDGTIKQIKVPVMGYPLIMVNGIFPIPEYIKEVETVDLTFEDDADIKKIVLDEETEEEESSDELEKIKDAIEDVEELEEEIKPKPPKKKPTPKKPKEPEKKPDEIDDEDEADDANIW</sequence>
<dbReference type="EMBL" id="LAZR01022869">
    <property type="protein sequence ID" value="KKL80379.1"/>
    <property type="molecule type" value="Genomic_DNA"/>
</dbReference>
<comment type="caution">
    <text evidence="2">The sequence shown here is derived from an EMBL/GenBank/DDBJ whole genome shotgun (WGS) entry which is preliminary data.</text>
</comment>
<gene>
    <name evidence="2" type="ORF">LCGC14_2005360</name>
</gene>
<protein>
    <submittedName>
        <fullName evidence="2">Uncharacterized protein</fullName>
    </submittedName>
</protein>
<dbReference type="AlphaFoldDB" id="A0A0F9F215"/>
<feature type="compositionally biased region" description="Acidic residues" evidence="1">
    <location>
        <begin position="547"/>
        <end position="556"/>
    </location>
</feature>
<organism evidence="2">
    <name type="scientific">marine sediment metagenome</name>
    <dbReference type="NCBI Taxonomy" id="412755"/>
    <lineage>
        <taxon>unclassified sequences</taxon>
        <taxon>metagenomes</taxon>
        <taxon>ecological metagenomes</taxon>
    </lineage>
</organism>
<name>A0A0F9F215_9ZZZZ</name>
<proteinExistence type="predicted"/>
<evidence type="ECO:0000256" key="1">
    <source>
        <dbReference type="SAM" id="MobiDB-lite"/>
    </source>
</evidence>
<feature type="region of interest" description="Disordered" evidence="1">
    <location>
        <begin position="547"/>
        <end position="611"/>
    </location>
</feature>
<reference evidence="2" key="1">
    <citation type="journal article" date="2015" name="Nature">
        <title>Complex archaea that bridge the gap between prokaryotes and eukaryotes.</title>
        <authorList>
            <person name="Spang A."/>
            <person name="Saw J.H."/>
            <person name="Jorgensen S.L."/>
            <person name="Zaremba-Niedzwiedzka K."/>
            <person name="Martijn J."/>
            <person name="Lind A.E."/>
            <person name="van Eijk R."/>
            <person name="Schleper C."/>
            <person name="Guy L."/>
            <person name="Ettema T.J."/>
        </authorList>
    </citation>
    <scope>NUCLEOTIDE SEQUENCE</scope>
</reference>
<feature type="compositionally biased region" description="Basic residues" evidence="1">
    <location>
        <begin position="578"/>
        <end position="587"/>
    </location>
</feature>
<feature type="compositionally biased region" description="Basic and acidic residues" evidence="1">
    <location>
        <begin position="588"/>
        <end position="597"/>
    </location>
</feature>
<evidence type="ECO:0000313" key="2">
    <source>
        <dbReference type="EMBL" id="KKL80379.1"/>
    </source>
</evidence>